<dbReference type="KEGG" id="ere:EUBREC_3587"/>
<proteinExistence type="predicted"/>
<name>C4ZE50_AGARV</name>
<dbReference type="AlphaFoldDB" id="C4ZE50"/>
<protein>
    <submittedName>
        <fullName evidence="1">Uncharacterized protein</fullName>
    </submittedName>
</protein>
<dbReference type="HOGENOM" id="CLU_3216425_0_0_9"/>
<sequence>MENPPFFDYGKGRQHSLLSPLDCLSAKAGGAVNGSAVCAVYLDR</sequence>
<dbReference type="Proteomes" id="UP000001477">
    <property type="component" value="Chromosome"/>
</dbReference>
<evidence type="ECO:0000313" key="1">
    <source>
        <dbReference type="EMBL" id="ACR77313.1"/>
    </source>
</evidence>
<reference evidence="1 2" key="1">
    <citation type="journal article" date="2009" name="Proc. Natl. Acad. Sci. U.S.A.">
        <title>Characterizing a model human gut microbiota composed of members of its two dominant bacterial phyla.</title>
        <authorList>
            <person name="Mahowald M.A."/>
            <person name="Rey F.E."/>
            <person name="Seedorf H."/>
            <person name="Turnbaugh P.J."/>
            <person name="Fulton R.S."/>
            <person name="Wollam A."/>
            <person name="Shah N."/>
            <person name="Wang C."/>
            <person name="Magrini V."/>
            <person name="Wilson R.K."/>
            <person name="Cantarel B.L."/>
            <person name="Coutinho P.M."/>
            <person name="Henrissat B."/>
            <person name="Crock L.W."/>
            <person name="Russell A."/>
            <person name="Verberkmoes N.C."/>
            <person name="Hettich R.L."/>
            <person name="Gordon J.I."/>
        </authorList>
    </citation>
    <scope>NUCLEOTIDE SEQUENCE [LARGE SCALE GENOMIC DNA]</scope>
    <source>
        <strain evidence="2">ATCC 33656 / DSM 3377 / JCM 17463 / KCTC 5835 / LMG 30912 / VPI 0990</strain>
    </source>
</reference>
<dbReference type="EMBL" id="CP001107">
    <property type="protein sequence ID" value="ACR77313.1"/>
    <property type="molecule type" value="Genomic_DNA"/>
</dbReference>
<accession>C4ZE50</accession>
<organism evidence="1 2">
    <name type="scientific">Agathobacter rectalis (strain ATCC 33656 / DSM 3377 / JCM 17463 / KCTC 5835 / VPI 0990)</name>
    <name type="common">Eubacterium rectale</name>
    <dbReference type="NCBI Taxonomy" id="515619"/>
    <lineage>
        <taxon>Bacteria</taxon>
        <taxon>Bacillati</taxon>
        <taxon>Bacillota</taxon>
        <taxon>Clostridia</taxon>
        <taxon>Lachnospirales</taxon>
        <taxon>Lachnospiraceae</taxon>
        <taxon>Agathobacter</taxon>
    </lineage>
</organism>
<evidence type="ECO:0000313" key="2">
    <source>
        <dbReference type="Proteomes" id="UP000001477"/>
    </source>
</evidence>
<dbReference type="STRING" id="515619.EUBREC_3587"/>
<gene>
    <name evidence="1" type="ordered locus">EUBREC_3587</name>
</gene>
<dbReference type="PaxDb" id="515619-EUBREC_3587"/>